<evidence type="ECO:0000313" key="1">
    <source>
        <dbReference type="EMBL" id="TGY80046.1"/>
    </source>
</evidence>
<evidence type="ECO:0000313" key="2">
    <source>
        <dbReference type="Proteomes" id="UP000306319"/>
    </source>
</evidence>
<organism evidence="1 2">
    <name type="scientific">Lepagella muris</name>
    <dbReference type="NCBI Taxonomy" id="3032870"/>
    <lineage>
        <taxon>Bacteria</taxon>
        <taxon>Pseudomonadati</taxon>
        <taxon>Bacteroidota</taxon>
        <taxon>Bacteroidia</taxon>
        <taxon>Bacteroidales</taxon>
        <taxon>Muribaculaceae</taxon>
        <taxon>Lepagella</taxon>
    </lineage>
</organism>
<gene>
    <name evidence="1" type="ORF">E5331_04480</name>
</gene>
<name>A0AC61RJS3_9BACT</name>
<reference evidence="1" key="1">
    <citation type="submission" date="2019-04" db="EMBL/GenBank/DDBJ databases">
        <title>Microbes associate with the intestines of laboratory mice.</title>
        <authorList>
            <person name="Navarre W."/>
            <person name="Wong E."/>
            <person name="Huang K."/>
            <person name="Tropini C."/>
            <person name="Ng K."/>
            <person name="Yu B."/>
        </authorList>
    </citation>
    <scope>NUCLEOTIDE SEQUENCE</scope>
    <source>
        <strain evidence="1">NM04_E33</strain>
    </source>
</reference>
<proteinExistence type="predicted"/>
<keyword evidence="2" id="KW-1185">Reference proteome</keyword>
<comment type="caution">
    <text evidence="1">The sequence shown here is derived from an EMBL/GenBank/DDBJ whole genome shotgun (WGS) entry which is preliminary data.</text>
</comment>
<dbReference type="Proteomes" id="UP000306319">
    <property type="component" value="Unassembled WGS sequence"/>
</dbReference>
<dbReference type="EMBL" id="SRYB01000004">
    <property type="protein sequence ID" value="TGY80046.1"/>
    <property type="molecule type" value="Genomic_DNA"/>
</dbReference>
<accession>A0AC61RJS3</accession>
<protein>
    <submittedName>
        <fullName evidence="1">RNA polymerase sigma factor</fullName>
    </submittedName>
</protein>
<sequence>MNWTDEIFLNFCRGKIDDFYSYLYPDLLIYASSRLSGNDVTTAEDLVQDAVEKAYLNAESFSSAAQWKAFIITCIRNRAISLIRKENAKGNYLNETFNPSMLTRDVMTDYIEVETRTRLFNAIATLPPELRQIFNLSFEEGLRNPEIAARLGVAEITIKKRKARLITRLRDIFGISPELILAIKILS</sequence>